<reference evidence="3 4" key="1">
    <citation type="submission" date="2020-05" db="EMBL/GenBank/DDBJ databases">
        <authorList>
            <person name="Campoy J."/>
            <person name="Schneeberger K."/>
            <person name="Spophaly S."/>
        </authorList>
    </citation>
    <scope>NUCLEOTIDE SEQUENCE [LARGE SCALE GENOMIC DNA]</scope>
    <source>
        <strain evidence="3">PruArmRojPasFocal</strain>
    </source>
</reference>
<dbReference type="EMBL" id="CAEKDK010000001">
    <property type="protein sequence ID" value="CAB4265097.1"/>
    <property type="molecule type" value="Genomic_DNA"/>
</dbReference>
<dbReference type="Pfam" id="PF11976">
    <property type="entry name" value="Rad60-SLD"/>
    <property type="match status" value="1"/>
</dbReference>
<dbReference type="Gene3D" id="3.10.20.90">
    <property type="entry name" value="Phosphatidylinositol 3-kinase Catalytic Subunit, Chain A, domain 1"/>
    <property type="match status" value="1"/>
</dbReference>
<name>A0A6J5TPH3_PRUAR</name>
<evidence type="ECO:0000313" key="4">
    <source>
        <dbReference type="Proteomes" id="UP000507222"/>
    </source>
</evidence>
<feature type="region of interest" description="Disordered" evidence="1">
    <location>
        <begin position="27"/>
        <end position="47"/>
    </location>
</feature>
<dbReference type="AlphaFoldDB" id="A0A6J5TPH3"/>
<evidence type="ECO:0000313" key="3">
    <source>
        <dbReference type="EMBL" id="CAB4265097.1"/>
    </source>
</evidence>
<evidence type="ECO:0000256" key="1">
    <source>
        <dbReference type="SAM" id="MobiDB-lite"/>
    </source>
</evidence>
<dbReference type="InterPro" id="IPR029071">
    <property type="entry name" value="Ubiquitin-like_domsf"/>
</dbReference>
<dbReference type="CDD" id="cd01763">
    <property type="entry name" value="Ubl_SUMO_like"/>
    <property type="match status" value="1"/>
</dbReference>
<proteinExistence type="predicted"/>
<organism evidence="3 4">
    <name type="scientific">Prunus armeniaca</name>
    <name type="common">Apricot</name>
    <name type="synonym">Armeniaca vulgaris</name>
    <dbReference type="NCBI Taxonomy" id="36596"/>
    <lineage>
        <taxon>Eukaryota</taxon>
        <taxon>Viridiplantae</taxon>
        <taxon>Streptophyta</taxon>
        <taxon>Embryophyta</taxon>
        <taxon>Tracheophyta</taxon>
        <taxon>Spermatophyta</taxon>
        <taxon>Magnoliopsida</taxon>
        <taxon>eudicotyledons</taxon>
        <taxon>Gunneridae</taxon>
        <taxon>Pentapetalae</taxon>
        <taxon>rosids</taxon>
        <taxon>fabids</taxon>
        <taxon>Rosales</taxon>
        <taxon>Rosaceae</taxon>
        <taxon>Amygdaloideae</taxon>
        <taxon>Amygdaleae</taxon>
        <taxon>Prunus</taxon>
    </lineage>
</organism>
<dbReference type="InterPro" id="IPR022617">
    <property type="entry name" value="Rad60/SUMO-like_dom"/>
</dbReference>
<dbReference type="Proteomes" id="UP000507222">
    <property type="component" value="Unassembled WGS sequence"/>
</dbReference>
<accession>A0A6J5TPH3</accession>
<dbReference type="SUPFAM" id="SSF54236">
    <property type="entry name" value="Ubiquitin-like"/>
    <property type="match status" value="1"/>
</dbReference>
<evidence type="ECO:0000259" key="2">
    <source>
        <dbReference type="Pfam" id="PF11976"/>
    </source>
</evidence>
<dbReference type="PANTHER" id="PTHR47813">
    <property type="entry name" value="UBIQUITIN-LIKE SUPERFAMILY PROTEIN"/>
    <property type="match status" value="1"/>
</dbReference>
<sequence length="269" mass="30913">MMEEFSEELEPLFDYRRVQPLNVVYLDDDDLDAPSASPPKRRKISDSAVEKVDATVKAVNVIDCGDKEEEDWFPPPPKVSLDAKLRGEDSTLKKQELASLAQSAENVMRAVEESVKRELSDHWRLLPKNPQSPVVKETKLFYLFKTKMELSNFVFTWSYERLFIYKSNQGVQQWTGFLKTELPCACFGTFSAYFPSHLVDHFIFHIVINQVEYMDDKFERLFKMYADKAKLDLKSLVFCFDGDKIGPAATPDALGMEDNDIIEVHVTSS</sequence>
<feature type="domain" description="Rad60/SUMO-like" evidence="2">
    <location>
        <begin position="215"/>
        <end position="265"/>
    </location>
</feature>
<gene>
    <name evidence="3" type="ORF">CURHAP_LOCUS7137</name>
</gene>
<protein>
    <recommendedName>
        <fullName evidence="2">Rad60/SUMO-like domain-containing protein</fullName>
    </recommendedName>
</protein>
<dbReference type="PANTHER" id="PTHR47813:SF2">
    <property type="entry name" value="UBIQUITIN-LIKE SUPERFAMILY PROTEIN"/>
    <property type="match status" value="1"/>
</dbReference>